<dbReference type="GO" id="GO:0005829">
    <property type="term" value="C:cytosol"/>
    <property type="evidence" value="ECO:0007669"/>
    <property type="project" value="TreeGrafter"/>
</dbReference>
<feature type="region of interest" description="Disordered" evidence="1">
    <location>
        <begin position="1"/>
        <end position="36"/>
    </location>
</feature>
<dbReference type="InterPro" id="IPR050357">
    <property type="entry name" value="Arrestin_domain-protein"/>
</dbReference>
<feature type="compositionally biased region" description="Polar residues" evidence="1">
    <location>
        <begin position="398"/>
        <end position="410"/>
    </location>
</feature>
<dbReference type="GO" id="GO:0070086">
    <property type="term" value="P:ubiquitin-dependent endocytosis"/>
    <property type="evidence" value="ECO:0007669"/>
    <property type="project" value="TreeGrafter"/>
</dbReference>
<dbReference type="InterPro" id="IPR014756">
    <property type="entry name" value="Ig_E-set"/>
</dbReference>
<dbReference type="SMART" id="SM01017">
    <property type="entry name" value="Arrestin_C"/>
    <property type="match status" value="1"/>
</dbReference>
<dbReference type="Pfam" id="PF02752">
    <property type="entry name" value="Arrestin_C"/>
    <property type="match status" value="1"/>
</dbReference>
<evidence type="ECO:0000313" key="3">
    <source>
        <dbReference type="Proteomes" id="UP000094043"/>
    </source>
</evidence>
<feature type="compositionally biased region" description="Polar residues" evidence="1">
    <location>
        <begin position="637"/>
        <end position="646"/>
    </location>
</feature>
<accession>A0A1E3IDC9</accession>
<name>A0A1E3IDC9_9TREE</name>
<feature type="region of interest" description="Disordered" evidence="1">
    <location>
        <begin position="324"/>
        <end position="410"/>
    </location>
</feature>
<evidence type="ECO:0000256" key="1">
    <source>
        <dbReference type="SAM" id="MobiDB-lite"/>
    </source>
</evidence>
<feature type="compositionally biased region" description="Low complexity" evidence="1">
    <location>
        <begin position="9"/>
        <end position="28"/>
    </location>
</feature>
<reference evidence="2" key="1">
    <citation type="submission" date="2016-06" db="EMBL/GenBank/DDBJ databases">
        <authorList>
            <person name="Cuomo C."/>
            <person name="Litvintseva A."/>
            <person name="Heitman J."/>
            <person name="Chen Y."/>
            <person name="Sun S."/>
            <person name="Springer D."/>
            <person name="Dromer F."/>
            <person name="Young S."/>
            <person name="Zeng Q."/>
            <person name="Chapman S."/>
            <person name="Gujja S."/>
            <person name="Saif S."/>
            <person name="Birren B."/>
        </authorList>
    </citation>
    <scope>NUCLEOTIDE SEQUENCE</scope>
    <source>
        <strain evidence="2">CBS 7841</strain>
    </source>
</reference>
<feature type="compositionally biased region" description="Polar residues" evidence="1">
    <location>
        <begin position="595"/>
        <end position="607"/>
    </location>
</feature>
<dbReference type="VEuPathDB" id="FungiDB:L203_04210"/>
<dbReference type="KEGG" id="cdep:91089739"/>
<dbReference type="InterPro" id="IPR011022">
    <property type="entry name" value="Arrestin_C-like"/>
</dbReference>
<protein>
    <submittedName>
        <fullName evidence="2">Uncharacterized protein</fullName>
    </submittedName>
</protein>
<dbReference type="GeneID" id="91089739"/>
<proteinExistence type="predicted"/>
<dbReference type="InterPro" id="IPR011021">
    <property type="entry name" value="Arrestin-like_N"/>
</dbReference>
<organism evidence="2 3">
    <name type="scientific">Cryptococcus depauperatus CBS 7841</name>
    <dbReference type="NCBI Taxonomy" id="1295531"/>
    <lineage>
        <taxon>Eukaryota</taxon>
        <taxon>Fungi</taxon>
        <taxon>Dikarya</taxon>
        <taxon>Basidiomycota</taxon>
        <taxon>Agaricomycotina</taxon>
        <taxon>Tremellomycetes</taxon>
        <taxon>Tremellales</taxon>
        <taxon>Cryptococcaceae</taxon>
        <taxon>Cryptococcus</taxon>
    </lineage>
</organism>
<dbReference type="GO" id="GO:0030674">
    <property type="term" value="F:protein-macromolecule adaptor activity"/>
    <property type="evidence" value="ECO:0007669"/>
    <property type="project" value="TreeGrafter"/>
</dbReference>
<feature type="compositionally biased region" description="Polar residues" evidence="1">
    <location>
        <begin position="704"/>
        <end position="738"/>
    </location>
</feature>
<dbReference type="GO" id="GO:0031625">
    <property type="term" value="F:ubiquitin protein ligase binding"/>
    <property type="evidence" value="ECO:0007669"/>
    <property type="project" value="TreeGrafter"/>
</dbReference>
<evidence type="ECO:0000313" key="2">
    <source>
        <dbReference type="EMBL" id="WVN90294.1"/>
    </source>
</evidence>
<feature type="compositionally biased region" description="Polar residues" evidence="1">
    <location>
        <begin position="51"/>
        <end position="61"/>
    </location>
</feature>
<feature type="compositionally biased region" description="Low complexity" evidence="1">
    <location>
        <begin position="608"/>
        <end position="636"/>
    </location>
</feature>
<dbReference type="PANTHER" id="PTHR11188:SF17">
    <property type="entry name" value="FI21816P1"/>
    <property type="match status" value="1"/>
</dbReference>
<dbReference type="SUPFAM" id="SSF81296">
    <property type="entry name" value="E set domains"/>
    <property type="match status" value="1"/>
</dbReference>
<dbReference type="Proteomes" id="UP000094043">
    <property type="component" value="Chromosome 7"/>
</dbReference>
<dbReference type="EMBL" id="CP143790">
    <property type="protein sequence ID" value="WVN90294.1"/>
    <property type="molecule type" value="Genomic_DNA"/>
</dbReference>
<feature type="compositionally biased region" description="Polar residues" evidence="1">
    <location>
        <begin position="533"/>
        <end position="568"/>
    </location>
</feature>
<reference evidence="2" key="2">
    <citation type="journal article" date="2022" name="Elife">
        <title>Obligate sexual reproduction of a homothallic fungus closely related to the Cryptococcus pathogenic species complex.</title>
        <authorList>
            <person name="Passer A.R."/>
            <person name="Clancey S.A."/>
            <person name="Shea T."/>
            <person name="David-Palma M."/>
            <person name="Averette A.F."/>
            <person name="Boekhout T."/>
            <person name="Porcel B.M."/>
            <person name="Nowrousian M."/>
            <person name="Cuomo C.A."/>
            <person name="Sun S."/>
            <person name="Heitman J."/>
            <person name="Coelho M.A."/>
        </authorList>
    </citation>
    <scope>NUCLEOTIDE SEQUENCE</scope>
    <source>
        <strain evidence="2">CBS 7841</strain>
    </source>
</reference>
<sequence>MPSRWMGLSATTPSASSSRASSRASSPTHSGQTLRPSYIMLPRRRDVTFDSDTSDYLSRQPSPHEAGASITPGGSIYGGNTLEIVLDADRLVLRGQGGDMNPAYLSGRVELKLVEATNIKEINMTLTGKAKVQFSDGPSASSKHRHFSHPIISHDWSFLQGARGHSHTLKAGHHSFPFSFMLDGNLPSSLHSYTGDAVITYKLRAQVVRSGFSSNFSSIREFSILRMFTPEALEFNQTLEIENTWPGKIMYSFTLPYKAYAAGDDIPVNVKFMPLAKGVKVTTVVSVLKEYTLVHTRHSSHPDTRVDACVKHEIRDGMAVEVAREPVQPPHHWIEVHGYSGRSSTNQSRHTSPTQTPISASRSLLELTADTRTQDHTPGQTSEPGPSVIPEHEHAGSSMPNGDTASTAQPNENVEIGDEEVNTFFNIPIPPWVTPSHSTHPVFVTHKIKWSCSISNPDGHVSELRCALPIIILDNSLLDEARMLGATTRGLLFGGVQSDQPPMDLPSYSNHVYDRIAVADSGNATGFIPRATSVPSSYDDTPQSRAPSRPGSPTQGISHSRSGNSTPAITDPPSRRQLSNWVDSELLLSLGALQTQSNGNSPHSTPDSQAPSRPLSRSSRSNFSSRAGSRASSPERNSQPSSTSGSYAEEGQLFVGNERRSSGLHGLFHLPLKPINPLSQRNAHRASRSILLNNNSKPAPGVNNDATIPRNSSVPNGLNTASANASGTQSSASSQNRVSFVPHHFTFKPEGGPSFEVGDDLETPSKPDEELDPLNQVPPYRIASQGFLGGGIVPLDTQLPTYGASQQLARAGDDTGKESGGLVRHRSDTALVQLGAQAAAAAEARAAEDTDENVAPVRTELHLS</sequence>
<feature type="region of interest" description="Disordered" evidence="1">
    <location>
        <begin position="51"/>
        <end position="73"/>
    </location>
</feature>
<dbReference type="Pfam" id="PF00339">
    <property type="entry name" value="Arrestin_N"/>
    <property type="match status" value="1"/>
</dbReference>
<feature type="region of interest" description="Disordered" evidence="1">
    <location>
        <begin position="595"/>
        <end position="648"/>
    </location>
</feature>
<reference evidence="2" key="3">
    <citation type="submission" date="2024-01" db="EMBL/GenBank/DDBJ databases">
        <authorList>
            <person name="Coelho M.A."/>
            <person name="David-Palma M."/>
            <person name="Shea T."/>
            <person name="Sun S."/>
            <person name="Cuomo C.A."/>
            <person name="Heitman J."/>
        </authorList>
    </citation>
    <scope>NUCLEOTIDE SEQUENCE</scope>
    <source>
        <strain evidence="2">CBS 7841</strain>
    </source>
</reference>
<feature type="compositionally biased region" description="Polar residues" evidence="1">
    <location>
        <begin position="341"/>
        <end position="362"/>
    </location>
</feature>
<gene>
    <name evidence="2" type="ORF">L203_105530</name>
</gene>
<feature type="region of interest" description="Disordered" evidence="1">
    <location>
        <begin position="843"/>
        <end position="864"/>
    </location>
</feature>
<dbReference type="AlphaFoldDB" id="A0A1E3IDC9"/>
<dbReference type="GO" id="GO:0005886">
    <property type="term" value="C:plasma membrane"/>
    <property type="evidence" value="ECO:0007669"/>
    <property type="project" value="TreeGrafter"/>
</dbReference>
<dbReference type="Gene3D" id="2.60.40.640">
    <property type="match status" value="1"/>
</dbReference>
<dbReference type="InterPro" id="IPR014752">
    <property type="entry name" value="Arrestin-like_C"/>
</dbReference>
<feature type="region of interest" description="Disordered" evidence="1">
    <location>
        <begin position="526"/>
        <end position="576"/>
    </location>
</feature>
<dbReference type="RefSeq" id="XP_066070994.1">
    <property type="nucleotide sequence ID" value="XM_066214897.1"/>
</dbReference>
<keyword evidence="3" id="KW-1185">Reference proteome</keyword>
<feature type="region of interest" description="Disordered" evidence="1">
    <location>
        <begin position="692"/>
        <end position="768"/>
    </location>
</feature>
<dbReference type="PANTHER" id="PTHR11188">
    <property type="entry name" value="ARRESTIN DOMAIN CONTAINING PROTEIN"/>
    <property type="match status" value="1"/>
</dbReference>
<dbReference type="OrthoDB" id="2333384at2759"/>